<dbReference type="GO" id="GO:0046872">
    <property type="term" value="F:metal ion binding"/>
    <property type="evidence" value="ECO:0007669"/>
    <property type="project" value="UniProtKB-KW"/>
</dbReference>
<dbReference type="PANTHER" id="PTHR43177:SF3">
    <property type="entry name" value="PROTEIN NRFC HOMOLOG"/>
    <property type="match status" value="1"/>
</dbReference>
<evidence type="ECO:0000256" key="3">
    <source>
        <dbReference type="ARBA" id="ARBA00023004"/>
    </source>
</evidence>
<dbReference type="AlphaFoldDB" id="A0A1I4RKJ8"/>
<keyword evidence="3" id="KW-0408">Iron</keyword>
<dbReference type="InterPro" id="IPR053552">
    <property type="entry name" value="Menaquinone_reductase_QrcC"/>
</dbReference>
<dbReference type="InterPro" id="IPR017900">
    <property type="entry name" value="4Fe4S_Fe_S_CS"/>
</dbReference>
<dbReference type="OrthoDB" id="9789030at2"/>
<dbReference type="Proteomes" id="UP000199611">
    <property type="component" value="Unassembled WGS sequence"/>
</dbReference>
<dbReference type="Pfam" id="PF13247">
    <property type="entry name" value="Fer4_11"/>
    <property type="match status" value="1"/>
</dbReference>
<dbReference type="Pfam" id="PF12797">
    <property type="entry name" value="Fer4_2"/>
    <property type="match status" value="1"/>
</dbReference>
<evidence type="ECO:0000256" key="1">
    <source>
        <dbReference type="ARBA" id="ARBA00022485"/>
    </source>
</evidence>
<name>A0A1I4RKJ8_9BACT</name>
<proteinExistence type="predicted"/>
<reference evidence="6 7" key="1">
    <citation type="submission" date="2016-10" db="EMBL/GenBank/DDBJ databases">
        <authorList>
            <person name="de Groot N.N."/>
        </authorList>
    </citation>
    <scope>NUCLEOTIDE SEQUENCE [LARGE SCALE GENOMIC DNA]</scope>
    <source>
        <strain evidence="6 7">DSM 9990</strain>
    </source>
</reference>
<dbReference type="InterPro" id="IPR050954">
    <property type="entry name" value="ET_IronSulfur_Cluster-Binding"/>
</dbReference>
<dbReference type="EMBL" id="FOUU01000001">
    <property type="protein sequence ID" value="SFM52755.1"/>
    <property type="molecule type" value="Genomic_DNA"/>
</dbReference>
<keyword evidence="4" id="KW-0411">Iron-sulfur</keyword>
<dbReference type="PROSITE" id="PS00198">
    <property type="entry name" value="4FE4S_FER_1"/>
    <property type="match status" value="1"/>
</dbReference>
<keyword evidence="2" id="KW-0479">Metal-binding</keyword>
<evidence type="ECO:0000256" key="2">
    <source>
        <dbReference type="ARBA" id="ARBA00022723"/>
    </source>
</evidence>
<dbReference type="PANTHER" id="PTHR43177">
    <property type="entry name" value="PROTEIN NRFC"/>
    <property type="match status" value="1"/>
</dbReference>
<evidence type="ECO:0000259" key="5">
    <source>
        <dbReference type="PROSITE" id="PS51379"/>
    </source>
</evidence>
<evidence type="ECO:0000256" key="4">
    <source>
        <dbReference type="ARBA" id="ARBA00023014"/>
    </source>
</evidence>
<dbReference type="PROSITE" id="PS51379">
    <property type="entry name" value="4FE4S_FER_2"/>
    <property type="match status" value="2"/>
</dbReference>
<dbReference type="NCBIfam" id="NF041782">
    <property type="entry name" value="mnquin_red_QrcC"/>
    <property type="match status" value="1"/>
</dbReference>
<feature type="domain" description="4Fe-4S ferredoxin-type" evidence="5">
    <location>
        <begin position="110"/>
        <end position="139"/>
    </location>
</feature>
<accession>A0A1I4RKJ8</accession>
<gene>
    <name evidence="6" type="ORF">SAMN05660836_00668</name>
</gene>
<sequence>MSGKQHNGEHGHGKGSVRYGMVIDLDKCTGCMACAVACHQENNVSFLPDETDKTRNIAWMRMYYLENGRDYPEYRFAYLPRPCFHCDSPHHTPCTFVCPVNATQRDERTGIVNMIYPRCIGCRYCMVACPYHARCFNWWDPRWPEPMEEMLNPEVSTRMRGVIEKCTFCHHRLNRARDKARIEGRDPDGVEYTPACVEACPTGAIVFGNLMDPESEVARLSKDPRAFQISAKLKTYPKVYYLSSQPWVRKLSDKGL</sequence>
<dbReference type="GO" id="GO:0051539">
    <property type="term" value="F:4 iron, 4 sulfur cluster binding"/>
    <property type="evidence" value="ECO:0007669"/>
    <property type="project" value="UniProtKB-KW"/>
</dbReference>
<protein>
    <submittedName>
        <fullName evidence="6">Prokaryotic molybdopterin-containing oxidoreductase family, iron-sulfur binding subunit</fullName>
    </submittedName>
</protein>
<dbReference type="STRING" id="39841.SAMN05660836_00668"/>
<keyword evidence="7" id="KW-1185">Reference proteome</keyword>
<evidence type="ECO:0000313" key="7">
    <source>
        <dbReference type="Proteomes" id="UP000199611"/>
    </source>
</evidence>
<dbReference type="SUPFAM" id="SSF54862">
    <property type="entry name" value="4Fe-4S ferredoxins"/>
    <property type="match status" value="1"/>
</dbReference>
<dbReference type="RefSeq" id="WP_093393443.1">
    <property type="nucleotide sequence ID" value="NZ_FOUU01000001.1"/>
</dbReference>
<dbReference type="CDD" id="cd10551">
    <property type="entry name" value="PsrB"/>
    <property type="match status" value="1"/>
</dbReference>
<evidence type="ECO:0000313" key="6">
    <source>
        <dbReference type="EMBL" id="SFM52755.1"/>
    </source>
</evidence>
<feature type="domain" description="4Fe-4S ferredoxin-type" evidence="5">
    <location>
        <begin position="19"/>
        <end position="49"/>
    </location>
</feature>
<dbReference type="Gene3D" id="3.30.70.20">
    <property type="match status" value="2"/>
</dbReference>
<keyword evidence="1" id="KW-0004">4Fe-4S</keyword>
<dbReference type="InterPro" id="IPR017896">
    <property type="entry name" value="4Fe4S_Fe-S-bd"/>
</dbReference>
<organism evidence="6 7">
    <name type="scientific">Thermodesulforhabdus norvegica</name>
    <dbReference type="NCBI Taxonomy" id="39841"/>
    <lineage>
        <taxon>Bacteria</taxon>
        <taxon>Pseudomonadati</taxon>
        <taxon>Thermodesulfobacteriota</taxon>
        <taxon>Syntrophobacteria</taxon>
        <taxon>Syntrophobacterales</taxon>
        <taxon>Thermodesulforhabdaceae</taxon>
        <taxon>Thermodesulforhabdus</taxon>
    </lineage>
</organism>